<sequence>MTYLLVDNAKPTTYVEAVTGPDSEKWLEAMRSEMKSMYTNQVWTLVDRPEGVRPIGCKWVFKKKIDMDGNMDVKTDFLNGKLLEDVYMKQLEGFVDPKSARK</sequence>
<comment type="caution">
    <text evidence="1">The sequence shown here is derived from an EMBL/GenBank/DDBJ whole genome shotgun (WGS) entry which is preliminary data.</text>
</comment>
<organism evidence="1 2">
    <name type="scientific">Punica granatum</name>
    <name type="common">Pomegranate</name>
    <dbReference type="NCBI Taxonomy" id="22663"/>
    <lineage>
        <taxon>Eukaryota</taxon>
        <taxon>Viridiplantae</taxon>
        <taxon>Streptophyta</taxon>
        <taxon>Embryophyta</taxon>
        <taxon>Tracheophyta</taxon>
        <taxon>Spermatophyta</taxon>
        <taxon>Magnoliopsida</taxon>
        <taxon>eudicotyledons</taxon>
        <taxon>Gunneridae</taxon>
        <taxon>Pentapetalae</taxon>
        <taxon>rosids</taxon>
        <taxon>malvids</taxon>
        <taxon>Myrtales</taxon>
        <taxon>Lythraceae</taxon>
        <taxon>Punica</taxon>
    </lineage>
</organism>
<accession>A0A2I0KIY2</accession>
<dbReference type="STRING" id="22663.A0A2I0KIY2"/>
<keyword evidence="2" id="KW-1185">Reference proteome</keyword>
<dbReference type="AlphaFoldDB" id="A0A2I0KIY2"/>
<dbReference type="EMBL" id="PGOL01000553">
    <property type="protein sequence ID" value="PKI68475.1"/>
    <property type="molecule type" value="Genomic_DNA"/>
</dbReference>
<dbReference type="Proteomes" id="UP000233551">
    <property type="component" value="Unassembled WGS sequence"/>
</dbReference>
<gene>
    <name evidence="1" type="ORF">CRG98_011113</name>
</gene>
<evidence type="ECO:0000313" key="2">
    <source>
        <dbReference type="Proteomes" id="UP000233551"/>
    </source>
</evidence>
<protein>
    <recommendedName>
        <fullName evidence="3">Reverse transcriptase Ty1/copia-type domain-containing protein</fullName>
    </recommendedName>
</protein>
<reference evidence="1 2" key="1">
    <citation type="submission" date="2017-11" db="EMBL/GenBank/DDBJ databases">
        <title>De-novo sequencing of pomegranate (Punica granatum L.) genome.</title>
        <authorList>
            <person name="Akparov Z."/>
            <person name="Amiraslanov A."/>
            <person name="Hajiyeva S."/>
            <person name="Abbasov M."/>
            <person name="Kaur K."/>
            <person name="Hamwieh A."/>
            <person name="Solovyev V."/>
            <person name="Salamov A."/>
            <person name="Braich B."/>
            <person name="Kosarev P."/>
            <person name="Mahmoud A."/>
            <person name="Hajiyev E."/>
            <person name="Babayeva S."/>
            <person name="Izzatullayeva V."/>
            <person name="Mammadov A."/>
            <person name="Mammadov A."/>
            <person name="Sharifova S."/>
            <person name="Ojaghi J."/>
            <person name="Eynullazada K."/>
            <person name="Bayramov B."/>
            <person name="Abdulazimova A."/>
            <person name="Shahmuradov I."/>
        </authorList>
    </citation>
    <scope>NUCLEOTIDE SEQUENCE [LARGE SCALE GENOMIC DNA]</scope>
    <source>
        <strain evidence="2">cv. AG2017</strain>
        <tissue evidence="1">Leaf</tissue>
    </source>
</reference>
<name>A0A2I0KIY2_PUNGR</name>
<feature type="non-terminal residue" evidence="1">
    <location>
        <position position="102"/>
    </location>
</feature>
<proteinExistence type="predicted"/>
<evidence type="ECO:0000313" key="1">
    <source>
        <dbReference type="EMBL" id="PKI68475.1"/>
    </source>
</evidence>
<evidence type="ECO:0008006" key="3">
    <source>
        <dbReference type="Google" id="ProtNLM"/>
    </source>
</evidence>